<evidence type="ECO:0000256" key="1">
    <source>
        <dbReference type="SAM" id="SignalP"/>
    </source>
</evidence>
<dbReference type="Proteomes" id="UP000828390">
    <property type="component" value="Unassembled WGS sequence"/>
</dbReference>
<reference evidence="2" key="2">
    <citation type="submission" date="2020-11" db="EMBL/GenBank/DDBJ databases">
        <authorList>
            <person name="McCartney M.A."/>
            <person name="Auch B."/>
            <person name="Kono T."/>
            <person name="Mallez S."/>
            <person name="Becker A."/>
            <person name="Gohl D.M."/>
            <person name="Silverstein K.A.T."/>
            <person name="Koren S."/>
            <person name="Bechman K.B."/>
            <person name="Herman A."/>
            <person name="Abrahante J.E."/>
            <person name="Garbe J."/>
        </authorList>
    </citation>
    <scope>NUCLEOTIDE SEQUENCE</scope>
    <source>
        <strain evidence="2">Duluth1</strain>
        <tissue evidence="2">Whole animal</tissue>
    </source>
</reference>
<evidence type="ECO:0000313" key="3">
    <source>
        <dbReference type="Proteomes" id="UP000828390"/>
    </source>
</evidence>
<protein>
    <recommendedName>
        <fullName evidence="4">Transposase</fullName>
    </recommendedName>
</protein>
<evidence type="ECO:0000313" key="2">
    <source>
        <dbReference type="EMBL" id="KAH3817849.1"/>
    </source>
</evidence>
<dbReference type="AlphaFoldDB" id="A0A9D4JPE2"/>
<evidence type="ECO:0008006" key="4">
    <source>
        <dbReference type="Google" id="ProtNLM"/>
    </source>
</evidence>
<reference evidence="2" key="1">
    <citation type="journal article" date="2019" name="bioRxiv">
        <title>The Genome of the Zebra Mussel, Dreissena polymorpha: A Resource for Invasive Species Research.</title>
        <authorList>
            <person name="McCartney M.A."/>
            <person name="Auch B."/>
            <person name="Kono T."/>
            <person name="Mallez S."/>
            <person name="Zhang Y."/>
            <person name="Obille A."/>
            <person name="Becker A."/>
            <person name="Abrahante J.E."/>
            <person name="Garbe J."/>
            <person name="Badalamenti J.P."/>
            <person name="Herman A."/>
            <person name="Mangelson H."/>
            <person name="Liachko I."/>
            <person name="Sullivan S."/>
            <person name="Sone E.D."/>
            <person name="Koren S."/>
            <person name="Silverstein K.A.T."/>
            <person name="Beckman K.B."/>
            <person name="Gohl D.M."/>
        </authorList>
    </citation>
    <scope>NUCLEOTIDE SEQUENCE</scope>
    <source>
        <strain evidence="2">Duluth1</strain>
        <tissue evidence="2">Whole animal</tissue>
    </source>
</reference>
<organism evidence="2 3">
    <name type="scientific">Dreissena polymorpha</name>
    <name type="common">Zebra mussel</name>
    <name type="synonym">Mytilus polymorpha</name>
    <dbReference type="NCBI Taxonomy" id="45954"/>
    <lineage>
        <taxon>Eukaryota</taxon>
        <taxon>Metazoa</taxon>
        <taxon>Spiralia</taxon>
        <taxon>Lophotrochozoa</taxon>
        <taxon>Mollusca</taxon>
        <taxon>Bivalvia</taxon>
        <taxon>Autobranchia</taxon>
        <taxon>Heteroconchia</taxon>
        <taxon>Euheterodonta</taxon>
        <taxon>Imparidentia</taxon>
        <taxon>Neoheterodontei</taxon>
        <taxon>Myida</taxon>
        <taxon>Dreissenoidea</taxon>
        <taxon>Dreissenidae</taxon>
        <taxon>Dreissena</taxon>
    </lineage>
</organism>
<feature type="chain" id="PRO_5038713042" description="Transposase" evidence="1">
    <location>
        <begin position="24"/>
        <end position="109"/>
    </location>
</feature>
<feature type="signal peptide" evidence="1">
    <location>
        <begin position="1"/>
        <end position="23"/>
    </location>
</feature>
<comment type="caution">
    <text evidence="2">The sequence shown here is derived from an EMBL/GenBank/DDBJ whole genome shotgun (WGS) entry which is preliminary data.</text>
</comment>
<dbReference type="EMBL" id="JAIWYP010000005">
    <property type="protein sequence ID" value="KAH3817849.1"/>
    <property type="molecule type" value="Genomic_DNA"/>
</dbReference>
<name>A0A9D4JPE2_DREPO</name>
<accession>A0A9D4JPE2</accession>
<gene>
    <name evidence="2" type="ORF">DPMN_119405</name>
</gene>
<keyword evidence="3" id="KW-1185">Reference proteome</keyword>
<proteinExistence type="predicted"/>
<sequence length="109" mass="12276">MMCLWQYCLQFQLLLSLRYLAKGAFYSEVADTHGVSRSTVCRVIGRVVNSINANIDNIRQARQTFVSHGSFSSTIAEAWFTHTTLETRKTANTAVPTHSFESRTAWLTG</sequence>
<keyword evidence="1" id="KW-0732">Signal</keyword>